<evidence type="ECO:0000256" key="1">
    <source>
        <dbReference type="PROSITE-ProRule" id="PRU00169"/>
    </source>
</evidence>
<dbReference type="EMBL" id="LN907867">
    <property type="protein sequence ID" value="CUU42836.1"/>
    <property type="molecule type" value="Genomic_DNA"/>
</dbReference>
<dbReference type="KEGG" id="bvr:BVIR_2405"/>
<name>A0A0H5BCG1_BLAVI</name>
<keyword evidence="5" id="KW-1185">Reference proteome</keyword>
<dbReference type="Gene3D" id="3.40.50.2300">
    <property type="match status" value="1"/>
</dbReference>
<evidence type="ECO:0000313" key="3">
    <source>
        <dbReference type="EMBL" id="BAR99897.1"/>
    </source>
</evidence>
<accession>A0A0H5BCG1</accession>
<organism evidence="4 5">
    <name type="scientific">Blastochloris viridis</name>
    <name type="common">Rhodopseudomonas viridis</name>
    <dbReference type="NCBI Taxonomy" id="1079"/>
    <lineage>
        <taxon>Bacteria</taxon>
        <taxon>Pseudomonadati</taxon>
        <taxon>Pseudomonadota</taxon>
        <taxon>Alphaproteobacteria</taxon>
        <taxon>Hyphomicrobiales</taxon>
        <taxon>Blastochloridaceae</taxon>
        <taxon>Blastochloris</taxon>
    </lineage>
</organism>
<dbReference type="InterPro" id="IPR001789">
    <property type="entry name" value="Sig_transdc_resp-reg_receiver"/>
</dbReference>
<sequence>MKLILSAHVLVVDHDPQTRHETAEALRALGIQRVTEAGRVEDAEAVFTAGRVDVAVVTAERADAVRSADQPRQFPPAPGPDFCVPSILLLATPVRADIRAANAAGYDAVVALPLMARTLYRRIGSLMQRARRHERARVPAGYAGGPVTLDMAAEAKE</sequence>
<dbReference type="EMBL" id="AP014854">
    <property type="protein sequence ID" value="BAR99897.1"/>
    <property type="molecule type" value="Genomic_DNA"/>
</dbReference>
<dbReference type="InterPro" id="IPR011006">
    <property type="entry name" value="CheY-like_superfamily"/>
</dbReference>
<gene>
    <name evidence="3" type="ORF">BV133_2304</name>
    <name evidence="4" type="ORF">BVIRIDIS_18510</name>
</gene>
<reference evidence="3" key="1">
    <citation type="journal article" date="2015" name="Genome Announc.">
        <title>Complete Genome Sequence of the Bacteriochlorophyll b-Producing Photosynthetic Bacterium Blastochloris viridis.</title>
        <authorList>
            <person name="Tsukatani Y."/>
            <person name="Hirose Y."/>
            <person name="Harada J."/>
            <person name="Misawa N."/>
            <person name="Mori K."/>
            <person name="Inoue K."/>
            <person name="Tamiaki H."/>
        </authorList>
    </citation>
    <scope>NUCLEOTIDE SEQUENCE [LARGE SCALE GENOMIC DNA]</scope>
    <source>
        <strain evidence="3">DSM 133</strain>
    </source>
</reference>
<dbReference type="PROSITE" id="PS50110">
    <property type="entry name" value="RESPONSE_REGULATORY"/>
    <property type="match status" value="1"/>
</dbReference>
<evidence type="ECO:0000313" key="5">
    <source>
        <dbReference type="Proteomes" id="UP000065734"/>
    </source>
</evidence>
<reference evidence="5" key="3">
    <citation type="journal article" date="2016" name="Genome Announc.">
        <title>Revised genome sequence of the purple photosynthetic bacterium Blastochloris viridis.</title>
        <authorList>
            <person name="Liu L.N."/>
            <person name="Faulkner M."/>
            <person name="Liu X."/>
            <person name="Huang F."/>
            <person name="Darby A.C."/>
            <person name="Hall N."/>
        </authorList>
    </citation>
    <scope>NUCLEOTIDE SEQUENCE [LARGE SCALE GENOMIC DNA]</scope>
    <source>
        <strain evidence="5">ATCC 19567 / DSM 133 / F</strain>
    </source>
</reference>
<evidence type="ECO:0000313" key="4">
    <source>
        <dbReference type="EMBL" id="CUU42836.1"/>
    </source>
</evidence>
<dbReference type="Proteomes" id="UP000065734">
    <property type="component" value="Chromosome I"/>
</dbReference>
<proteinExistence type="predicted"/>
<dbReference type="SUPFAM" id="SSF52172">
    <property type="entry name" value="CheY-like"/>
    <property type="match status" value="1"/>
</dbReference>
<protein>
    <submittedName>
        <fullName evidence="4">TMAO reductase sytem sensor TorS</fullName>
    </submittedName>
</protein>
<dbReference type="AlphaFoldDB" id="A0A0H5BCG1"/>
<evidence type="ECO:0000259" key="2">
    <source>
        <dbReference type="PROSITE" id="PS50110"/>
    </source>
</evidence>
<feature type="domain" description="Response regulatory" evidence="2">
    <location>
        <begin position="8"/>
        <end position="127"/>
    </location>
</feature>
<dbReference type="GO" id="GO:0000160">
    <property type="term" value="P:phosphorelay signal transduction system"/>
    <property type="evidence" value="ECO:0007669"/>
    <property type="project" value="InterPro"/>
</dbReference>
<reference evidence="4" key="2">
    <citation type="submission" date="2015-11" db="EMBL/GenBank/DDBJ databases">
        <authorList>
            <person name="Zhang Y."/>
            <person name="Guo Z."/>
        </authorList>
    </citation>
    <scope>NUCLEOTIDE SEQUENCE</scope>
    <source>
        <strain evidence="4">1</strain>
    </source>
</reference>
<comment type="caution">
    <text evidence="1">Lacks conserved residue(s) required for the propagation of feature annotation.</text>
</comment>